<dbReference type="EMBL" id="AP009384">
    <property type="protein sequence ID" value="BAF88590.1"/>
    <property type="molecule type" value="Genomic_DNA"/>
</dbReference>
<dbReference type="Gene3D" id="2.40.50.230">
    <property type="entry name" value="Gp5 N-terminal domain"/>
    <property type="match status" value="1"/>
</dbReference>
<comment type="subcellular location">
    <subcellularLocation>
        <location evidence="1">Secreted</location>
    </subcellularLocation>
</comment>
<evidence type="ECO:0000256" key="3">
    <source>
        <dbReference type="ARBA" id="ARBA00022525"/>
    </source>
</evidence>
<reference evidence="7 8" key="5">
    <citation type="journal article" date="2010" name="Appl. Environ. Microbiol.">
        <title>phrR-like gene praR of Azorhizobium caulinodans ORS571 is essential for symbiosis with Sesbania rostrata and is involved in expression of reb genes.</title>
        <authorList>
            <person name="Akiba N."/>
            <person name="Aono T."/>
            <person name="Toyazaki H."/>
            <person name="Sato S."/>
            <person name="Oyaizu H."/>
        </authorList>
    </citation>
    <scope>NUCLEOTIDE SEQUENCE [LARGE SCALE GENOMIC DNA]</scope>
    <source>
        <strain evidence="8">ATCC 43989 / DSM 5975 / JCM 20966 / LMG 6465 / NBRC 14845 / NCIMB 13405 / ORS 571</strain>
    </source>
</reference>
<dbReference type="Pfam" id="PF22178">
    <property type="entry name" value="Gp5_trimer_C"/>
    <property type="match status" value="1"/>
</dbReference>
<dbReference type="Pfam" id="PF05954">
    <property type="entry name" value="Phage_GPD"/>
    <property type="match status" value="1"/>
</dbReference>
<dbReference type="SUPFAM" id="SSF69255">
    <property type="entry name" value="gp5 N-terminal domain-like"/>
    <property type="match status" value="1"/>
</dbReference>
<evidence type="ECO:0000256" key="1">
    <source>
        <dbReference type="ARBA" id="ARBA00004613"/>
    </source>
</evidence>
<dbReference type="RefSeq" id="WP_012171116.1">
    <property type="nucleotide sequence ID" value="NC_009937.1"/>
</dbReference>
<evidence type="ECO:0000313" key="7">
    <source>
        <dbReference type="EMBL" id="BAF88590.1"/>
    </source>
</evidence>
<reference evidence="8" key="2">
    <citation type="submission" date="2007-04" db="EMBL/GenBank/DDBJ databases">
        <title>Complete genome sequence of the nitrogen-fixing bacterium Azorhizobium caulinodans ORS571.</title>
        <authorList>
            <person name="Lee K.B."/>
            <person name="Backer P.D."/>
            <person name="Aono T."/>
            <person name="Liu C.T."/>
            <person name="Suzuki S."/>
            <person name="Suzuki T."/>
            <person name="Kaneko T."/>
            <person name="Yamada M."/>
            <person name="Tabata S."/>
            <person name="Kupfer D.M."/>
            <person name="Najar F.Z."/>
            <person name="Wiley G.B."/>
            <person name="Roe B."/>
            <person name="Binnewies T."/>
            <person name="Ussery D."/>
            <person name="Vereecke D."/>
            <person name="Gevers D."/>
            <person name="Holsters M."/>
            <person name="Oyaizu H."/>
        </authorList>
    </citation>
    <scope>NUCLEOTIDE SEQUENCE [LARGE SCALE GENOMIC DNA]</scope>
    <source>
        <strain evidence="8">ATCC 43989 / DSM 5975 / JCM 20966 / LMG 6465 / NBRC 14845 / NCIMB 13405 / ORS 571</strain>
    </source>
</reference>
<dbReference type="STRING" id="438753.AZC_2592"/>
<dbReference type="Gene3D" id="4.10.220.110">
    <property type="match status" value="1"/>
</dbReference>
<evidence type="ECO:0000256" key="2">
    <source>
        <dbReference type="ARBA" id="ARBA00005558"/>
    </source>
</evidence>
<dbReference type="SUPFAM" id="SSF69349">
    <property type="entry name" value="Phage fibre proteins"/>
    <property type="match status" value="1"/>
</dbReference>
<dbReference type="Proteomes" id="UP000000270">
    <property type="component" value="Chromosome"/>
</dbReference>
<comment type="similarity">
    <text evidence="2">Belongs to the VgrG protein family.</text>
</comment>
<dbReference type="InterPro" id="IPR050708">
    <property type="entry name" value="T6SS_VgrG/RHS"/>
</dbReference>
<gene>
    <name evidence="7" type="ordered locus">AZC_2592</name>
</gene>
<reference evidence="7 8" key="6">
    <citation type="journal article" date="2011" name="Appl. Environ. Microbiol.">
        <title>Involvement of the azorhizobial chromosome partition gene (parA) in the onset of bacteroid differentiation during Sesbania rostrata stem nodule development.</title>
        <authorList>
            <person name="Liu CT."/>
            <person name="Lee KB."/>
            <person name="Wang YS."/>
            <person name="Peng MH."/>
            <person name="Lee KT."/>
            <person name="Suzuki S."/>
            <person name="Suzuki T."/>
            <person name="Oyaizu H."/>
        </authorList>
    </citation>
    <scope>NUCLEOTIDE SEQUENCE [LARGE SCALE GENOMIC DNA]</scope>
    <source>
        <strain evidence="8">ATCC 43989 / DSM 5975 / JCM 20966 / LMG 6465 / NBRC 14845 / NCIMB 13405 / ORS 571</strain>
    </source>
</reference>
<dbReference type="PANTHER" id="PTHR32305">
    <property type="match status" value="1"/>
</dbReference>
<dbReference type="GO" id="GO:0005576">
    <property type="term" value="C:extracellular region"/>
    <property type="evidence" value="ECO:0007669"/>
    <property type="project" value="UniProtKB-SubCell"/>
</dbReference>
<reference evidence="7 8" key="4">
    <citation type="journal article" date="2009" name="Appl. Environ. Microbiol.">
        <title>Comparative genome-wide transcriptional profiling of Azorhizobium caulinodans ORS571 grown under free-living and symbiotic conditions.</title>
        <authorList>
            <person name="Tsukada S."/>
            <person name="Aono T."/>
            <person name="Akiba N."/>
            <person name="Lee KB."/>
            <person name="Liu CT."/>
            <person name="Toyazaki H."/>
            <person name="Oyaizu H."/>
        </authorList>
    </citation>
    <scope>NUCLEOTIDE SEQUENCE [LARGE SCALE GENOMIC DNA]</scope>
    <source>
        <strain evidence="8">ATCC 43989 / DSM 5975 / JCM 20966 / LMG 6465 / NBRC 14845 / NCIMB 13405 / ORS 571</strain>
    </source>
</reference>
<dbReference type="Pfam" id="PF04717">
    <property type="entry name" value="Phage_base_V"/>
    <property type="match status" value="1"/>
</dbReference>
<sequence length="680" mass="74061">MSDASAPVQTDRLLTLTTPLGGDVLIATHLEGKEGLSELFLFTLTMTSTKADITPDSLLGKPITVAIARPGGDPRYINGIVTRFQAGDRTVDGMRRYRVELSPKLWLLTRTSDCRIFQNQSVVQIADTLLSEGGITDYKKQGLSGSHPSRDYCVQYRETDYAFLQRIFAEEGIYFYFQYDSSSHTLVLSDSTAGYVDSIDKSVIHAPVTTGETIAVQEWASGFHFRSGKATLNDYNFEQPANDLTASTTTVLDNSAFKSWELYDYPGDYDTKDKGTPLSRLRMEAEEVDYAVSPGASTYAGFLPGAKFTMSKHEVVSEQGRSYALRTVEHSAQDLSHLGNQSGSVFYRNRFTALPAATAFRPPRITRRPLIPGPQTALVVGPSGEEIYCDKYGRIRLQFYWDRLGKKDENSSCWVRVAQSLAGSSWGTQFTPRIGMEVVVIFLEGDPDRPLVVSAVYNGQNMPPYTLPDNKTQSGIKTRSSPQGSASTFNELRFEDKKDSELVYMHAQKDFTREVTNDDTLTVSHDQTITIKNNRTETVQEGNESVTISKGNRTLTVSEGNDSLTVTKGNRSATISEGNDTLTLAKGNVTTTLNGGNHTLKLDSGNATMQCDGGSITLQAAQTITLKVGGNSITISQSGISLSGTQITISGSAKVQVSGSMVNVSGDGTVQVKGGLVTIN</sequence>
<dbReference type="InterPro" id="IPR006531">
    <property type="entry name" value="Gp5/Vgr_OB"/>
</dbReference>
<feature type="domain" description="Gp5/Type VI secretion system Vgr protein OB-fold" evidence="5">
    <location>
        <begin position="391"/>
        <end position="457"/>
    </location>
</feature>
<feature type="domain" description="Gp5/Type VI secretion system Vgr C-terminal trimerisation" evidence="6">
    <location>
        <begin position="474"/>
        <end position="581"/>
    </location>
</feature>
<dbReference type="InterPro" id="IPR006533">
    <property type="entry name" value="T6SS_Vgr_RhsGE"/>
</dbReference>
<dbReference type="NCBIfam" id="TIGR01646">
    <property type="entry name" value="vgr_GE"/>
    <property type="match status" value="1"/>
</dbReference>
<dbReference type="InterPro" id="IPR017847">
    <property type="entry name" value="T6SS_RhsGE_Vgr_subset"/>
</dbReference>
<evidence type="ECO:0000259" key="5">
    <source>
        <dbReference type="Pfam" id="PF04717"/>
    </source>
</evidence>
<name>A8IB09_AZOC5</name>
<evidence type="ECO:0000313" key="8">
    <source>
        <dbReference type="Proteomes" id="UP000000270"/>
    </source>
</evidence>
<dbReference type="HOGENOM" id="CLU_004121_7_3_5"/>
<dbReference type="KEGG" id="azc:AZC_2592"/>
<keyword evidence="8" id="KW-1185">Reference proteome</keyword>
<reference evidence="7 8" key="3">
    <citation type="journal article" date="2008" name="BMC Genomics">
        <title>The genome of the versatile nitrogen fixer Azorhizobium caulinodans ORS571.</title>
        <authorList>
            <person name="Lee KB."/>
            <person name="Backer P.D."/>
            <person name="Aono T."/>
            <person name="Liu CT."/>
            <person name="Suzuki S."/>
            <person name="Suzuki T."/>
            <person name="Kaneko T."/>
            <person name="Yamada M."/>
            <person name="Tabata S."/>
            <person name="Kupfer D.M."/>
            <person name="Najar F.Z."/>
            <person name="Wiley G.B."/>
            <person name="Roe B."/>
            <person name="Binnewies T.T."/>
            <person name="Ussery D.W."/>
            <person name="D'Haeze W."/>
            <person name="Herder J.D."/>
            <person name="Gevers D."/>
            <person name="Vereecke D."/>
            <person name="Holsters M."/>
            <person name="Oyaizu H."/>
        </authorList>
    </citation>
    <scope>NUCLEOTIDE SEQUENCE [LARGE SCALE GENOMIC DNA]</scope>
    <source>
        <strain evidence="8">ATCC 43989 / DSM 5975 / JCM 20966 / LMG 6465 / NBRC 14845 / NCIMB 13405 / ORS 571</strain>
    </source>
</reference>
<dbReference type="SUPFAM" id="SSF69279">
    <property type="entry name" value="Phage tail proteins"/>
    <property type="match status" value="2"/>
</dbReference>
<dbReference type="Gene3D" id="3.55.50.10">
    <property type="entry name" value="Baseplate protein-like domains"/>
    <property type="match status" value="1"/>
</dbReference>
<dbReference type="AlphaFoldDB" id="A8IB09"/>
<proteinExistence type="inferred from homology"/>
<reference evidence="7 8" key="1">
    <citation type="journal article" date="2007" name="Appl. Environ. Microbiol.">
        <title>Rhizobial factors required for stem nodule maturation and maintenance in Sesbania rostrata-Azorhizobium caulinodans ORS571 symbiosis.</title>
        <authorList>
            <person name="Suzuki S."/>
            <person name="Aono T."/>
            <person name="Lee KB."/>
            <person name="Suzuki T."/>
            <person name="Liu CT."/>
            <person name="Miwa H."/>
            <person name="Wakao S."/>
            <person name="Iki T."/>
            <person name="Oyaizu H."/>
        </authorList>
    </citation>
    <scope>NUCLEOTIDE SEQUENCE [LARGE SCALE GENOMIC DNA]</scope>
    <source>
        <strain evidence="8">ATCC 43989 / DSM 5975 / JCM 20966 / LMG 6465 / NBRC 14845 / NCIMB 13405 / ORS 571</strain>
    </source>
</reference>
<evidence type="ECO:0000259" key="6">
    <source>
        <dbReference type="Pfam" id="PF22178"/>
    </source>
</evidence>
<evidence type="ECO:0000256" key="4">
    <source>
        <dbReference type="SAM" id="MobiDB-lite"/>
    </source>
</evidence>
<dbReference type="Gene3D" id="2.30.110.50">
    <property type="match status" value="1"/>
</dbReference>
<feature type="region of interest" description="Disordered" evidence="4">
    <location>
        <begin position="464"/>
        <end position="488"/>
    </location>
</feature>
<protein>
    <submittedName>
        <fullName evidence="7">Uncharacterized protein</fullName>
    </submittedName>
</protein>
<dbReference type="InterPro" id="IPR054030">
    <property type="entry name" value="Gp5_Vgr_C"/>
</dbReference>
<dbReference type="eggNOG" id="COG3501">
    <property type="taxonomic scope" value="Bacteria"/>
</dbReference>
<dbReference type="InterPro" id="IPR037026">
    <property type="entry name" value="Vgr_OB-fold_dom_sf"/>
</dbReference>
<keyword evidence="3" id="KW-0964">Secreted</keyword>
<accession>A8IB09</accession>
<dbReference type="PANTHER" id="PTHR32305:SF15">
    <property type="entry name" value="PROTEIN RHSA-RELATED"/>
    <property type="match status" value="1"/>
</dbReference>
<organism evidence="7 8">
    <name type="scientific">Azorhizobium caulinodans (strain ATCC 43989 / DSM 5975 / JCM 20966 / LMG 6465 / NBRC 14845 / NCIMB 13405 / ORS 571)</name>
    <dbReference type="NCBI Taxonomy" id="438753"/>
    <lineage>
        <taxon>Bacteria</taxon>
        <taxon>Pseudomonadati</taxon>
        <taxon>Pseudomonadota</taxon>
        <taxon>Alphaproteobacteria</taxon>
        <taxon>Hyphomicrobiales</taxon>
        <taxon>Xanthobacteraceae</taxon>
        <taxon>Azorhizobium</taxon>
    </lineage>
</organism>
<dbReference type="NCBIfam" id="TIGR03361">
    <property type="entry name" value="VI_Rhs_Vgr"/>
    <property type="match status" value="1"/>
</dbReference>